<comment type="function">
    <text evidence="6">Catalyzes the formation of acetyl phosphate from acetate and ATP. Can also catalyze the reverse reaction.</text>
</comment>
<keyword evidence="5 6" id="KW-0067">ATP-binding</keyword>
<comment type="subcellular location">
    <subcellularLocation>
        <location evidence="6">Cytoplasm</location>
    </subcellularLocation>
</comment>
<evidence type="ECO:0000313" key="9">
    <source>
        <dbReference type="Proteomes" id="UP000316855"/>
    </source>
</evidence>
<dbReference type="InterPro" id="IPR043129">
    <property type="entry name" value="ATPase_NBD"/>
</dbReference>
<dbReference type="PANTHER" id="PTHR21060">
    <property type="entry name" value="ACETATE KINASE"/>
    <property type="match status" value="1"/>
</dbReference>
<dbReference type="InterPro" id="IPR000890">
    <property type="entry name" value="Aliphatic_acid_kin_short-chain"/>
</dbReference>
<keyword evidence="3 6" id="KW-0547">Nucleotide-binding</keyword>
<comment type="catalytic activity">
    <reaction evidence="6">
        <text>acetate + ATP = acetyl phosphate + ADP</text>
        <dbReference type="Rhea" id="RHEA:11352"/>
        <dbReference type="ChEBI" id="CHEBI:22191"/>
        <dbReference type="ChEBI" id="CHEBI:30089"/>
        <dbReference type="ChEBI" id="CHEBI:30616"/>
        <dbReference type="ChEBI" id="CHEBI:456216"/>
        <dbReference type="EC" id="2.7.2.1"/>
    </reaction>
</comment>
<evidence type="ECO:0000256" key="5">
    <source>
        <dbReference type="ARBA" id="ARBA00022840"/>
    </source>
</evidence>
<feature type="site" description="Transition state stabilizer" evidence="6">
    <location>
        <position position="178"/>
    </location>
</feature>
<dbReference type="AlphaFoldDB" id="A0A517VKF7"/>
<dbReference type="Proteomes" id="UP000316855">
    <property type="component" value="Chromosome"/>
</dbReference>
<comment type="pathway">
    <text evidence="6">Metabolic intermediate biosynthesis; acetyl-CoA biosynthesis; acetyl-CoA from acetate: step 1/2.</text>
</comment>
<dbReference type="PROSITE" id="PS01075">
    <property type="entry name" value="ACETATE_KINASE_1"/>
    <property type="match status" value="1"/>
</dbReference>
<reference evidence="8 9" key="1">
    <citation type="submission" date="2019-02" db="EMBL/GenBank/DDBJ databases">
        <title>Deep-cultivation of Planctomycetes and their phenomic and genomic characterization uncovers novel biology.</title>
        <authorList>
            <person name="Wiegand S."/>
            <person name="Jogler M."/>
            <person name="Boedeker C."/>
            <person name="Pinto D."/>
            <person name="Vollmers J."/>
            <person name="Rivas-Marin E."/>
            <person name="Kohn T."/>
            <person name="Peeters S.H."/>
            <person name="Heuer A."/>
            <person name="Rast P."/>
            <person name="Oberbeckmann S."/>
            <person name="Bunk B."/>
            <person name="Jeske O."/>
            <person name="Meyerdierks A."/>
            <person name="Storesund J.E."/>
            <person name="Kallscheuer N."/>
            <person name="Luecker S."/>
            <person name="Lage O.M."/>
            <person name="Pohl T."/>
            <person name="Merkel B.J."/>
            <person name="Hornburger P."/>
            <person name="Mueller R.-W."/>
            <person name="Bruemmer F."/>
            <person name="Labrenz M."/>
            <person name="Spormann A.M."/>
            <person name="Op den Camp H."/>
            <person name="Overmann J."/>
            <person name="Amann R."/>
            <person name="Jetten M.S.M."/>
            <person name="Mascher T."/>
            <person name="Medema M.H."/>
            <person name="Devos D.P."/>
            <person name="Kaster A.-K."/>
            <person name="Ovreas L."/>
            <person name="Rohde M."/>
            <person name="Galperin M.Y."/>
            <person name="Jogler C."/>
        </authorList>
    </citation>
    <scope>NUCLEOTIDE SEQUENCE [LARGE SCALE GENOMIC DNA]</scope>
    <source>
        <strain evidence="8 9">Pan161</strain>
    </source>
</reference>
<dbReference type="GO" id="GO:0006083">
    <property type="term" value="P:acetate metabolic process"/>
    <property type="evidence" value="ECO:0007669"/>
    <property type="project" value="TreeGrafter"/>
</dbReference>
<keyword evidence="6" id="KW-0479">Metal-binding</keyword>
<comment type="subunit">
    <text evidence="6">Homodimer.</text>
</comment>
<evidence type="ECO:0000256" key="4">
    <source>
        <dbReference type="ARBA" id="ARBA00022777"/>
    </source>
</evidence>
<dbReference type="NCBIfam" id="TIGR00016">
    <property type="entry name" value="ackA"/>
    <property type="match status" value="1"/>
</dbReference>
<dbReference type="OrthoDB" id="9802453at2"/>
<sequence length="396" mass="42654">MKVLVANLGSTSFKYRLFDMPAEVQLARGGIDRIGEEQSHCFVEIGSHGEEHEQNVPDHAAAVNLCLSQLTNSEWGCLDSAEEVAGIGFKAVFAGNLSGIRLVDEALLTKMEALADIAPAHNPPYARAMRQLRQAFPEIPLVAALETAFHETIPAENRAYAIPHEWQEEYEVQRWGFHGASHRYIGSRMAELTGKDDLKVISCHLGGSSSLCAIEGGVSKANSLGMSPQSGLPHNNRVGDFDPFALPVLIKATGKSLAELLEDLSSKGGLLGMSGLSGDCRDLEEAAAKGHKRAQLALSVFHSAIRQYLGAYMTVLGGVDAIVFTGGIGENSVSLREKVCSNLEWAGIHLDSEKNKSASNEAQIQADNSKVQIWVVPTNEEIVVGRQTVEVIEGRS</sequence>
<feature type="binding site" evidence="6">
    <location>
        <position position="14"/>
    </location>
    <ligand>
        <name>ATP</name>
        <dbReference type="ChEBI" id="CHEBI:30616"/>
    </ligand>
</feature>
<evidence type="ECO:0000256" key="2">
    <source>
        <dbReference type="ARBA" id="ARBA00022679"/>
    </source>
</evidence>
<dbReference type="SUPFAM" id="SSF53067">
    <property type="entry name" value="Actin-like ATPase domain"/>
    <property type="match status" value="2"/>
</dbReference>
<keyword evidence="9" id="KW-1185">Reference proteome</keyword>
<feature type="binding site" evidence="6">
    <location>
        <position position="380"/>
    </location>
    <ligand>
        <name>Mg(2+)</name>
        <dbReference type="ChEBI" id="CHEBI:18420"/>
    </ligand>
</feature>
<feature type="binding site" evidence="6">
    <location>
        <position position="7"/>
    </location>
    <ligand>
        <name>Mg(2+)</name>
        <dbReference type="ChEBI" id="CHEBI:18420"/>
    </ligand>
</feature>
<dbReference type="HAMAP" id="MF_00020">
    <property type="entry name" value="Acetate_kinase"/>
    <property type="match status" value="1"/>
</dbReference>
<dbReference type="EC" id="2.7.2.1" evidence="6"/>
<accession>A0A517VKF7</accession>
<evidence type="ECO:0000256" key="3">
    <source>
        <dbReference type="ARBA" id="ARBA00022741"/>
    </source>
</evidence>
<dbReference type="PIRSF" id="PIRSF000722">
    <property type="entry name" value="Acetate_prop_kin"/>
    <property type="match status" value="1"/>
</dbReference>
<dbReference type="Gene3D" id="3.30.420.40">
    <property type="match status" value="2"/>
</dbReference>
<comment type="similarity">
    <text evidence="1 6 7">Belongs to the acetokinase family.</text>
</comment>
<dbReference type="InterPro" id="IPR004372">
    <property type="entry name" value="Ac/propionate_kinase"/>
</dbReference>
<dbReference type="PRINTS" id="PR00471">
    <property type="entry name" value="ACETATEKNASE"/>
</dbReference>
<dbReference type="GO" id="GO:0008776">
    <property type="term" value="F:acetate kinase activity"/>
    <property type="evidence" value="ECO:0007669"/>
    <property type="project" value="UniProtKB-UniRule"/>
</dbReference>
<gene>
    <name evidence="8" type="primary">ackA_1</name>
    <name evidence="6" type="synonym">ackA</name>
    <name evidence="8" type="ORF">Pan161_51140</name>
</gene>
<keyword evidence="6" id="KW-0963">Cytoplasm</keyword>
<protein>
    <recommendedName>
        <fullName evidence="6">Acetate kinase</fullName>
        <ecNumber evidence="6">2.7.2.1</ecNumber>
    </recommendedName>
    <alternativeName>
        <fullName evidence="6">Acetokinase</fullName>
    </alternativeName>
</protein>
<dbReference type="PANTHER" id="PTHR21060:SF15">
    <property type="entry name" value="ACETATE KINASE-RELATED"/>
    <property type="match status" value="1"/>
</dbReference>
<organism evidence="8 9">
    <name type="scientific">Gimesia algae</name>
    <dbReference type="NCBI Taxonomy" id="2527971"/>
    <lineage>
        <taxon>Bacteria</taxon>
        <taxon>Pseudomonadati</taxon>
        <taxon>Planctomycetota</taxon>
        <taxon>Planctomycetia</taxon>
        <taxon>Planctomycetales</taxon>
        <taxon>Planctomycetaceae</taxon>
        <taxon>Gimesia</taxon>
    </lineage>
</organism>
<dbReference type="KEGG" id="gax:Pan161_51140"/>
<comment type="cofactor">
    <cofactor evidence="6">
        <name>Mg(2+)</name>
        <dbReference type="ChEBI" id="CHEBI:18420"/>
    </cofactor>
    <cofactor evidence="6">
        <name>Mn(2+)</name>
        <dbReference type="ChEBI" id="CHEBI:29035"/>
    </cofactor>
    <text evidence="6">Mg(2+). Can also accept Mn(2+).</text>
</comment>
<evidence type="ECO:0000256" key="6">
    <source>
        <dbReference type="HAMAP-Rule" id="MF_00020"/>
    </source>
</evidence>
<name>A0A517VKF7_9PLAN</name>
<feature type="site" description="Transition state stabilizer" evidence="6">
    <location>
        <position position="237"/>
    </location>
</feature>
<evidence type="ECO:0000256" key="1">
    <source>
        <dbReference type="ARBA" id="ARBA00008748"/>
    </source>
</evidence>
<dbReference type="GO" id="GO:0005737">
    <property type="term" value="C:cytoplasm"/>
    <property type="evidence" value="ECO:0007669"/>
    <property type="project" value="UniProtKB-SubCell"/>
</dbReference>
<evidence type="ECO:0000313" key="8">
    <source>
        <dbReference type="EMBL" id="QDT93435.1"/>
    </source>
</evidence>
<dbReference type="GO" id="GO:0005524">
    <property type="term" value="F:ATP binding"/>
    <property type="evidence" value="ECO:0007669"/>
    <property type="project" value="UniProtKB-KW"/>
</dbReference>
<keyword evidence="4 6" id="KW-0418">Kinase</keyword>
<dbReference type="InterPro" id="IPR023865">
    <property type="entry name" value="Aliphatic_acid_kinase_CS"/>
</dbReference>
<dbReference type="EMBL" id="CP036343">
    <property type="protein sequence ID" value="QDT93435.1"/>
    <property type="molecule type" value="Genomic_DNA"/>
</dbReference>
<evidence type="ECO:0000256" key="7">
    <source>
        <dbReference type="RuleBase" id="RU003835"/>
    </source>
</evidence>
<feature type="binding site" evidence="6">
    <location>
        <begin position="327"/>
        <end position="331"/>
    </location>
    <ligand>
        <name>ATP</name>
        <dbReference type="ChEBI" id="CHEBI:30616"/>
    </ligand>
</feature>
<comment type="caution">
    <text evidence="6">Lacks conserved residue(s) required for the propagation of feature annotation.</text>
</comment>
<dbReference type="GO" id="GO:0006085">
    <property type="term" value="P:acetyl-CoA biosynthetic process"/>
    <property type="evidence" value="ECO:0007669"/>
    <property type="project" value="UniProtKB-UniRule"/>
</dbReference>
<proteinExistence type="inferred from homology"/>
<dbReference type="RefSeq" id="WP_145231404.1">
    <property type="nucleotide sequence ID" value="NZ_CP036343.1"/>
</dbReference>
<keyword evidence="6" id="KW-0460">Magnesium</keyword>
<keyword evidence="2 6" id="KW-0808">Transferase</keyword>
<dbReference type="GO" id="GO:0000287">
    <property type="term" value="F:magnesium ion binding"/>
    <property type="evidence" value="ECO:0007669"/>
    <property type="project" value="UniProtKB-UniRule"/>
</dbReference>
<feature type="binding site" evidence="6">
    <location>
        <begin position="279"/>
        <end position="281"/>
    </location>
    <ligand>
        <name>ATP</name>
        <dbReference type="ChEBI" id="CHEBI:30616"/>
    </ligand>
</feature>
<dbReference type="UniPathway" id="UPA00340">
    <property type="reaction ID" value="UER00458"/>
</dbReference>
<dbReference type="Pfam" id="PF00871">
    <property type="entry name" value="Acetate_kinase"/>
    <property type="match status" value="1"/>
</dbReference>